<dbReference type="GO" id="GO:0005829">
    <property type="term" value="C:cytosol"/>
    <property type="evidence" value="ECO:0007669"/>
    <property type="project" value="TreeGrafter"/>
</dbReference>
<name>A0A9Q7AKI0_9BACT</name>
<keyword evidence="5" id="KW-0862">Zinc</keyword>
<feature type="binding site" evidence="5">
    <location>
        <position position="215"/>
    </location>
    <ligand>
        <name>substrate</name>
    </ligand>
</feature>
<dbReference type="Proteomes" id="UP000671879">
    <property type="component" value="Chromosome"/>
</dbReference>
<dbReference type="FunFam" id="3.20.20.105:FF:000001">
    <property type="entry name" value="Queuine tRNA-ribosyltransferase"/>
    <property type="match status" value="1"/>
</dbReference>
<feature type="binding site" evidence="5">
    <location>
        <position position="308"/>
    </location>
    <ligand>
        <name>Zn(2+)</name>
        <dbReference type="ChEBI" id="CHEBI:29105"/>
    </ligand>
</feature>
<feature type="binding site" evidence="5">
    <location>
        <position position="334"/>
    </location>
    <ligand>
        <name>Zn(2+)</name>
        <dbReference type="ChEBI" id="CHEBI:29105"/>
    </ligand>
</feature>
<sequence length="373" mass="41631">MFDYRLVAVCPHTGARAGELVTPHGVIETPVFMPVGTQATVKAMTPEELVELGAQIILSNTYHLYLRPGADLVAEAGGLHRFMRWQGPILTDSGGFQVFSLSALRQISDEGVTFRSHRDGSSHFMTPELSVAVQEKLGGDIAMCFDECVPWPTTAEEADRAVSRTTAWARRCLEAHGREDQALFAIVQGSVFEPLRLRSASELIELDFPGYAIGGLSVGESHDAMYRILDVLNPVLPRHKPRYLMGVGFPTNLVEGIARGVDMFDCVLPSRNGRNGTLFTSSGRMNIKGSRFERDFGPLDEACDCYVCRNYSRAYVRHLHRSGEILGARLCTWHNLHFLVHLVRKARKAIIDGSFPDFRRRFLEHFMEGAYLT</sequence>
<feature type="binding site" evidence="5">
    <location>
        <begin position="92"/>
        <end position="96"/>
    </location>
    <ligand>
        <name>substrate</name>
    </ligand>
</feature>
<protein>
    <recommendedName>
        <fullName evidence="5">Queuine tRNA-ribosyltransferase</fullName>
        <ecNumber evidence="5">2.4.2.29</ecNumber>
    </recommendedName>
    <alternativeName>
        <fullName evidence="5">Guanine insertion enzyme</fullName>
    </alternativeName>
    <alternativeName>
        <fullName evidence="5">tRNA-guanine transglycosylase</fullName>
    </alternativeName>
</protein>
<feature type="domain" description="tRNA-guanine(15) transglycosylase-like" evidence="6">
    <location>
        <begin position="13"/>
        <end position="365"/>
    </location>
</feature>
<dbReference type="GO" id="GO:0008616">
    <property type="term" value="P:tRNA queuosine(34) biosynthetic process"/>
    <property type="evidence" value="ECO:0007669"/>
    <property type="project" value="UniProtKB-UniRule"/>
</dbReference>
<feature type="binding site" evidence="5">
    <location>
        <position position="303"/>
    </location>
    <ligand>
        <name>Zn(2+)</name>
        <dbReference type="ChEBI" id="CHEBI:29105"/>
    </ligand>
</feature>
<feature type="binding site" evidence="5">
    <location>
        <position position="305"/>
    </location>
    <ligand>
        <name>Zn(2+)</name>
        <dbReference type="ChEBI" id="CHEBI:29105"/>
    </ligand>
</feature>
<dbReference type="KEGG" id="aram:KAR29_09185"/>
<dbReference type="AlphaFoldDB" id="A0A9Q7AKI0"/>
<comment type="similarity">
    <text evidence="5">Belongs to the queuine tRNA-ribosyltransferase family.</text>
</comment>
<dbReference type="InterPro" id="IPR050076">
    <property type="entry name" value="ArchSynthase1/Queuine_TRR"/>
</dbReference>
<dbReference type="Gene3D" id="3.20.20.105">
    <property type="entry name" value="Queuine tRNA-ribosyltransferase-like"/>
    <property type="match status" value="1"/>
</dbReference>
<comment type="subunit">
    <text evidence="5">Homodimer. Within each dimer, one monomer is responsible for RNA recognition and catalysis, while the other monomer binds to the replacement base PreQ1.</text>
</comment>
<evidence type="ECO:0000256" key="1">
    <source>
        <dbReference type="ARBA" id="ARBA00022676"/>
    </source>
</evidence>
<keyword evidence="5" id="KW-0479">Metal-binding</keyword>
<dbReference type="PANTHER" id="PTHR46499">
    <property type="entry name" value="QUEUINE TRNA-RIBOSYLTRANSFERASE"/>
    <property type="match status" value="1"/>
</dbReference>
<dbReference type="InterPro" id="IPR036511">
    <property type="entry name" value="TGT-like_sf"/>
</dbReference>
<feature type="region of interest" description="RNA binding" evidence="5">
    <location>
        <begin position="246"/>
        <end position="252"/>
    </location>
</feature>
<dbReference type="NCBIfam" id="TIGR00430">
    <property type="entry name" value="Q_tRNA_tgt"/>
    <property type="match status" value="1"/>
</dbReference>
<evidence type="ECO:0000256" key="4">
    <source>
        <dbReference type="ARBA" id="ARBA00050112"/>
    </source>
</evidence>
<dbReference type="EMBL" id="CP072943">
    <property type="protein sequence ID" value="QTX31537.1"/>
    <property type="molecule type" value="Genomic_DNA"/>
</dbReference>
<comment type="pathway">
    <text evidence="5">tRNA modification; tRNA-queuosine biosynthesis.</text>
</comment>
<feature type="binding site" evidence="5">
    <location>
        <position position="188"/>
    </location>
    <ligand>
        <name>substrate</name>
    </ligand>
</feature>
<dbReference type="SUPFAM" id="SSF51713">
    <property type="entry name" value="tRNA-guanine transglycosylase"/>
    <property type="match status" value="1"/>
</dbReference>
<feature type="active site" description="Nucleophile" evidence="5">
    <location>
        <position position="265"/>
    </location>
</feature>
<comment type="catalytic activity">
    <reaction evidence="4 5">
        <text>7-aminomethyl-7-carbaguanine + guanosine(34) in tRNA = 7-aminomethyl-7-carbaguanosine(34) in tRNA + guanine</text>
        <dbReference type="Rhea" id="RHEA:24104"/>
        <dbReference type="Rhea" id="RHEA-COMP:10341"/>
        <dbReference type="Rhea" id="RHEA-COMP:10342"/>
        <dbReference type="ChEBI" id="CHEBI:16235"/>
        <dbReference type="ChEBI" id="CHEBI:58703"/>
        <dbReference type="ChEBI" id="CHEBI:74269"/>
        <dbReference type="ChEBI" id="CHEBI:82833"/>
        <dbReference type="EC" id="2.4.2.29"/>
    </reaction>
</comment>
<evidence type="ECO:0000256" key="2">
    <source>
        <dbReference type="ARBA" id="ARBA00022679"/>
    </source>
</evidence>
<feature type="binding site" evidence="5">
    <location>
        <position position="146"/>
    </location>
    <ligand>
        <name>substrate</name>
    </ligand>
</feature>
<dbReference type="HAMAP" id="MF_00168">
    <property type="entry name" value="Q_tRNA_Tgt"/>
    <property type="match status" value="1"/>
</dbReference>
<keyword evidence="2 5" id="KW-0808">Transferase</keyword>
<keyword evidence="8" id="KW-1185">Reference proteome</keyword>
<evidence type="ECO:0000313" key="8">
    <source>
        <dbReference type="Proteomes" id="UP000671879"/>
    </source>
</evidence>
<dbReference type="GO" id="GO:0008479">
    <property type="term" value="F:tRNA-guanosine(34) queuine transglycosylase activity"/>
    <property type="evidence" value="ECO:0007669"/>
    <property type="project" value="UniProtKB-UniRule"/>
</dbReference>
<evidence type="ECO:0000256" key="5">
    <source>
        <dbReference type="HAMAP-Rule" id="MF_00168"/>
    </source>
</evidence>
<evidence type="ECO:0000313" key="7">
    <source>
        <dbReference type="EMBL" id="QTX31537.1"/>
    </source>
</evidence>
<proteinExistence type="inferred from homology"/>
<evidence type="ECO:0000259" key="6">
    <source>
        <dbReference type="Pfam" id="PF01702"/>
    </source>
</evidence>
<keyword evidence="1 5" id="KW-0328">Glycosyltransferase</keyword>
<comment type="function">
    <text evidence="5">Catalyzes the base-exchange of a guanine (G) residue with the queuine precursor 7-aminomethyl-7-deazaguanine (PreQ1) at position 34 (anticodon wobble position) in tRNAs with GU(N) anticodons (tRNA-Asp, -Asn, -His and -Tyr). Catalysis occurs through a double-displacement mechanism. The nucleophile active site attacks the C1' of nucleotide 34 to detach the guanine base from the RNA, forming a covalent enzyme-RNA intermediate. The proton acceptor active site deprotonates the incoming PreQ1, allowing a nucleophilic attack on the C1' of the ribose to form the product. After dissociation, two additional enzymatic reactions on the tRNA convert PreQ1 to queuine (Q), resulting in the hypermodified nucleoside queuosine (7-(((4,5-cis-dihydroxy-2-cyclopenten-1-yl)amino)methyl)-7-deazaguanosine).</text>
</comment>
<comment type="cofactor">
    <cofactor evidence="5">
        <name>Zn(2+)</name>
        <dbReference type="ChEBI" id="CHEBI:29105"/>
    </cofactor>
    <text evidence="5">Binds 1 zinc ion per subunit.</text>
</comment>
<gene>
    <name evidence="5 7" type="primary">tgt</name>
    <name evidence="7" type="ORF">KAR29_09185</name>
</gene>
<dbReference type="Pfam" id="PF01702">
    <property type="entry name" value="TGT"/>
    <property type="match status" value="1"/>
</dbReference>
<dbReference type="PANTHER" id="PTHR46499:SF1">
    <property type="entry name" value="QUEUINE TRNA-RIBOSYLTRANSFERASE"/>
    <property type="match status" value="1"/>
</dbReference>
<keyword evidence="3 5" id="KW-0819">tRNA processing</keyword>
<dbReference type="InterPro" id="IPR002616">
    <property type="entry name" value="tRNA_ribo_trans-like"/>
</dbReference>
<evidence type="ECO:0000256" key="3">
    <source>
        <dbReference type="ARBA" id="ARBA00022694"/>
    </source>
</evidence>
<dbReference type="RefSeq" id="WP_274372705.1">
    <property type="nucleotide sequence ID" value="NZ_CP072943.1"/>
</dbReference>
<dbReference type="GO" id="GO:0046872">
    <property type="term" value="F:metal ion binding"/>
    <property type="evidence" value="ECO:0007669"/>
    <property type="project" value="UniProtKB-KW"/>
</dbReference>
<accession>A0A9Q7AKI0</accession>
<keyword evidence="5" id="KW-0671">Queuosine biosynthesis</keyword>
<dbReference type="InterPro" id="IPR004803">
    <property type="entry name" value="TGT"/>
</dbReference>
<dbReference type="EC" id="2.4.2.29" evidence="5"/>
<reference evidence="8" key="1">
    <citation type="submission" date="2021-04" db="EMBL/GenBank/DDBJ databases">
        <title>A novel Synergistetes isolate from a pyrite-forming mixed culture.</title>
        <authorList>
            <person name="Bunk B."/>
            <person name="Sproer C."/>
            <person name="Spring S."/>
            <person name="Pester M."/>
        </authorList>
    </citation>
    <scope>NUCLEOTIDE SEQUENCE [LARGE SCALE GENOMIC DNA]</scope>
    <source>
        <strain evidence="8">J.5.4.2-T.3.5.2</strain>
    </source>
</reference>
<organism evidence="7 8">
    <name type="scientific">Aminithiophilus ramosus</name>
    <dbReference type="NCBI Taxonomy" id="3029084"/>
    <lineage>
        <taxon>Bacteria</taxon>
        <taxon>Thermotogati</taxon>
        <taxon>Synergistota</taxon>
        <taxon>Synergistia</taxon>
        <taxon>Synergistales</taxon>
        <taxon>Aminithiophilaceae</taxon>
        <taxon>Aminithiophilus</taxon>
    </lineage>
</organism>
<dbReference type="NCBIfam" id="TIGR00449">
    <property type="entry name" value="tgt_general"/>
    <property type="match status" value="1"/>
</dbReference>
<comment type="caution">
    <text evidence="5">Lacks conserved residue(s) required for the propagation of feature annotation.</text>
</comment>
<feature type="active site" description="Proton acceptor" evidence="5">
    <location>
        <position position="92"/>
    </location>
</feature>